<dbReference type="EMBL" id="AP024145">
    <property type="protein sequence ID" value="BCM84565.1"/>
    <property type="molecule type" value="Genomic_DNA"/>
</dbReference>
<evidence type="ECO:0000256" key="1">
    <source>
        <dbReference type="SAM" id="MobiDB-lite"/>
    </source>
</evidence>
<evidence type="ECO:0000313" key="3">
    <source>
        <dbReference type="Proteomes" id="UP000663508"/>
    </source>
</evidence>
<dbReference type="KEGG" id="mind:mvi_30260"/>
<evidence type="ECO:0000313" key="2">
    <source>
        <dbReference type="EMBL" id="BCM84565.1"/>
    </source>
</evidence>
<gene>
    <name evidence="2" type="ORF">mvi_30260</name>
</gene>
<dbReference type="Proteomes" id="UP000663508">
    <property type="component" value="Chromosome"/>
</dbReference>
<feature type="compositionally biased region" description="Low complexity" evidence="1">
    <location>
        <begin position="1"/>
        <end position="26"/>
    </location>
</feature>
<accession>A0A8H8WU53</accession>
<sequence length="60" mass="6198">MAAVSGEEAREGASAAAGGAEAESAARPLSVRRSTGAQKTPFLCLPRHTAPRNSAVFRWS</sequence>
<proteinExistence type="predicted"/>
<dbReference type="AlphaFoldDB" id="A0A8H8WU53"/>
<organism evidence="2 3">
    <name type="scientific">Methylobacterium indicum</name>
    <dbReference type="NCBI Taxonomy" id="1775910"/>
    <lineage>
        <taxon>Bacteria</taxon>
        <taxon>Pseudomonadati</taxon>
        <taxon>Pseudomonadota</taxon>
        <taxon>Alphaproteobacteria</taxon>
        <taxon>Hyphomicrobiales</taxon>
        <taxon>Methylobacteriaceae</taxon>
        <taxon>Methylobacterium</taxon>
    </lineage>
</organism>
<name>A0A8H8WU53_9HYPH</name>
<feature type="region of interest" description="Disordered" evidence="1">
    <location>
        <begin position="1"/>
        <end position="47"/>
    </location>
</feature>
<reference evidence="2" key="1">
    <citation type="submission" date="2020-11" db="EMBL/GenBank/DDBJ databases">
        <title>Complete genome sequence of a novel pathogenic Methylobacterium strain isolated from rice in Vietnam.</title>
        <authorList>
            <person name="Lai K."/>
            <person name="Okazaki S."/>
            <person name="Higashi K."/>
            <person name="Mori H."/>
            <person name="Toyoda A."/>
            <person name="Kurokawa K."/>
        </authorList>
    </citation>
    <scope>NUCLEOTIDE SEQUENCE</scope>
    <source>
        <strain evidence="2">VL1</strain>
    </source>
</reference>
<protein>
    <submittedName>
        <fullName evidence="2">Uncharacterized protein</fullName>
    </submittedName>
</protein>